<keyword evidence="1" id="KW-1133">Transmembrane helix</keyword>
<evidence type="ECO:0008006" key="4">
    <source>
        <dbReference type="Google" id="ProtNLM"/>
    </source>
</evidence>
<gene>
    <name evidence="2" type="ORF">NEMVEDRAFT_v1g209747</name>
</gene>
<evidence type="ECO:0000313" key="2">
    <source>
        <dbReference type="EMBL" id="EDO38865.1"/>
    </source>
</evidence>
<keyword evidence="1" id="KW-0472">Membrane</keyword>
<dbReference type="InterPro" id="IPR027417">
    <property type="entry name" value="P-loop_NTPase"/>
</dbReference>
<dbReference type="PANTHER" id="PTHR36978">
    <property type="entry name" value="P-LOOP CONTAINING NUCLEOTIDE TRIPHOSPHATE HYDROLASE"/>
    <property type="match status" value="1"/>
</dbReference>
<dbReference type="InterPro" id="IPR040632">
    <property type="entry name" value="Sulfotransfer_4"/>
</dbReference>
<dbReference type="InParanoid" id="A7SBL0"/>
<dbReference type="eggNOG" id="ENOG502S41B">
    <property type="taxonomic scope" value="Eukaryota"/>
</dbReference>
<proteinExistence type="predicted"/>
<protein>
    <recommendedName>
        <fullName evidence="4">Sulfotransferase</fullName>
    </recommendedName>
</protein>
<evidence type="ECO:0000313" key="3">
    <source>
        <dbReference type="Proteomes" id="UP000001593"/>
    </source>
</evidence>
<keyword evidence="1" id="KW-0812">Transmembrane</keyword>
<dbReference type="Gene3D" id="3.40.50.300">
    <property type="entry name" value="P-loop containing nucleotide triphosphate hydrolases"/>
    <property type="match status" value="2"/>
</dbReference>
<dbReference type="AlphaFoldDB" id="A7SBL0"/>
<dbReference type="HOGENOM" id="CLU_647784_0_0_1"/>
<evidence type="ECO:0000256" key="1">
    <source>
        <dbReference type="SAM" id="Phobius"/>
    </source>
</evidence>
<name>A7SBL0_NEMVE</name>
<feature type="transmembrane region" description="Helical" evidence="1">
    <location>
        <begin position="403"/>
        <end position="422"/>
    </location>
</feature>
<keyword evidence="3" id="KW-1185">Reference proteome</keyword>
<accession>A7SBL0</accession>
<dbReference type="EMBL" id="DS469617">
    <property type="protein sequence ID" value="EDO38865.1"/>
    <property type="molecule type" value="Genomic_DNA"/>
</dbReference>
<dbReference type="Pfam" id="PF17784">
    <property type="entry name" value="Sulfotransfer_4"/>
    <property type="match status" value="2"/>
</dbReference>
<dbReference type="SUPFAM" id="SSF52540">
    <property type="entry name" value="P-loop containing nucleoside triphosphate hydrolases"/>
    <property type="match status" value="2"/>
</dbReference>
<dbReference type="STRING" id="45351.A7SBL0"/>
<dbReference type="PANTHER" id="PTHR36978:SF4">
    <property type="entry name" value="P-LOOP CONTAINING NUCLEOSIDE TRIPHOSPHATE HYDROLASE PROTEIN"/>
    <property type="match status" value="1"/>
</dbReference>
<sequence length="424" mass="48220">MKVIGAGLPKTGTKSLAAALRHLGCTVHDVEEHWRFYCDEYNAAFEGNIPDFKKMYKDVDATTDSPACYFYKEIFNAFPDSKVILSVRENEETWKKSLIKTDEIMWSVLESPVVKLGQHVTPTGRKCIRLVQRVGIHLQNEVDYRKHNDDVIASIPANQLLVFNPREGWGPLCAFLEVKVPDIPFPQINEVMKVIGAGLPKTGTKSLAAALRHLGCTVHDVEEHWRYYSDKYNAAFEGNIPDFKKMYKDVDATTDSPACFFYKEIFEAFPDSKVILSVRENEETWQKSLLKTKEVIDSVLDSPVIKLCQHVTPTGREWSRLVQRVGIHLQNEVDYRKHNDDVIASIPTNQLLVFNPREGWVPLCAFLEVEVPDIPFPQINVSSKDVSTILLNSWTVRRMRKELVLVMSLLVLLIACACAVFFSS</sequence>
<organism evidence="2 3">
    <name type="scientific">Nematostella vectensis</name>
    <name type="common">Starlet sea anemone</name>
    <dbReference type="NCBI Taxonomy" id="45351"/>
    <lineage>
        <taxon>Eukaryota</taxon>
        <taxon>Metazoa</taxon>
        <taxon>Cnidaria</taxon>
        <taxon>Anthozoa</taxon>
        <taxon>Hexacorallia</taxon>
        <taxon>Actiniaria</taxon>
        <taxon>Edwardsiidae</taxon>
        <taxon>Nematostella</taxon>
    </lineage>
</organism>
<reference evidence="2 3" key="1">
    <citation type="journal article" date="2007" name="Science">
        <title>Sea anemone genome reveals ancestral eumetazoan gene repertoire and genomic organization.</title>
        <authorList>
            <person name="Putnam N.H."/>
            <person name="Srivastava M."/>
            <person name="Hellsten U."/>
            <person name="Dirks B."/>
            <person name="Chapman J."/>
            <person name="Salamov A."/>
            <person name="Terry A."/>
            <person name="Shapiro H."/>
            <person name="Lindquist E."/>
            <person name="Kapitonov V.V."/>
            <person name="Jurka J."/>
            <person name="Genikhovich G."/>
            <person name="Grigoriev I.V."/>
            <person name="Lucas S.M."/>
            <person name="Steele R.E."/>
            <person name="Finnerty J.R."/>
            <person name="Technau U."/>
            <person name="Martindale M.Q."/>
            <person name="Rokhsar D.S."/>
        </authorList>
    </citation>
    <scope>NUCLEOTIDE SEQUENCE [LARGE SCALE GENOMIC DNA]</scope>
    <source>
        <strain evidence="3">CH2 X CH6</strain>
    </source>
</reference>
<dbReference type="Proteomes" id="UP000001593">
    <property type="component" value="Unassembled WGS sequence"/>
</dbReference>